<dbReference type="InterPro" id="IPR003660">
    <property type="entry name" value="HAMP_dom"/>
</dbReference>
<dbReference type="Gene3D" id="1.10.287.950">
    <property type="entry name" value="Methyl-accepting chemotaxis protein"/>
    <property type="match status" value="1"/>
</dbReference>
<dbReference type="GO" id="GO:0007165">
    <property type="term" value="P:signal transduction"/>
    <property type="evidence" value="ECO:0007669"/>
    <property type="project" value="UniProtKB-KW"/>
</dbReference>
<dbReference type="PROSITE" id="PS50111">
    <property type="entry name" value="CHEMOTAXIS_TRANSDUC_2"/>
    <property type="match status" value="1"/>
</dbReference>
<evidence type="ECO:0000256" key="7">
    <source>
        <dbReference type="SAM" id="MobiDB-lite"/>
    </source>
</evidence>
<dbReference type="AlphaFoldDB" id="A0A8I2KNA5"/>
<dbReference type="GO" id="GO:0004888">
    <property type="term" value="F:transmembrane signaling receptor activity"/>
    <property type="evidence" value="ECO:0007669"/>
    <property type="project" value="TreeGrafter"/>
</dbReference>
<feature type="region of interest" description="Disordered" evidence="7">
    <location>
        <begin position="486"/>
        <end position="505"/>
    </location>
</feature>
<dbReference type="EMBL" id="CP137578">
    <property type="protein sequence ID" value="WOX26933.1"/>
    <property type="molecule type" value="Genomic_DNA"/>
</dbReference>
<evidence type="ECO:0000256" key="1">
    <source>
        <dbReference type="ARBA" id="ARBA00004370"/>
    </source>
</evidence>
<reference evidence="10" key="1">
    <citation type="submission" date="2019-10" db="EMBL/GenBank/DDBJ databases">
        <authorList>
            <person name="Paulsen S."/>
        </authorList>
    </citation>
    <scope>NUCLEOTIDE SEQUENCE</scope>
    <source>
        <strain evidence="10">LMG 19692</strain>
    </source>
</reference>
<dbReference type="GO" id="GO:0006935">
    <property type="term" value="P:chemotaxis"/>
    <property type="evidence" value="ECO:0007669"/>
    <property type="project" value="UniProtKB-KW"/>
</dbReference>
<dbReference type="EMBL" id="WEIA01000017">
    <property type="protein sequence ID" value="NLR23584.1"/>
    <property type="molecule type" value="Genomic_DNA"/>
</dbReference>
<feature type="compositionally biased region" description="Basic and acidic residues" evidence="7">
    <location>
        <begin position="725"/>
        <end position="744"/>
    </location>
</feature>
<proteinExistence type="inferred from homology"/>
<gene>
    <name evidence="10" type="ORF">F9Y85_20135</name>
    <name evidence="11" type="ORF">R5H13_09640</name>
</gene>
<evidence type="ECO:0000256" key="2">
    <source>
        <dbReference type="ARBA" id="ARBA00022500"/>
    </source>
</evidence>
<evidence type="ECO:0000256" key="5">
    <source>
        <dbReference type="PROSITE-ProRule" id="PRU00284"/>
    </source>
</evidence>
<dbReference type="InterPro" id="IPR051310">
    <property type="entry name" value="MCP_chemotaxis"/>
</dbReference>
<evidence type="ECO:0000313" key="11">
    <source>
        <dbReference type="EMBL" id="WOX26933.1"/>
    </source>
</evidence>
<feature type="coiled-coil region" evidence="6">
    <location>
        <begin position="656"/>
        <end position="683"/>
    </location>
</feature>
<feature type="region of interest" description="Disordered" evidence="7">
    <location>
        <begin position="710"/>
        <end position="744"/>
    </location>
</feature>
<evidence type="ECO:0000313" key="13">
    <source>
        <dbReference type="Proteomes" id="UP001304419"/>
    </source>
</evidence>
<protein>
    <submittedName>
        <fullName evidence="10">Methyl-accepting chemotaxis protein</fullName>
    </submittedName>
</protein>
<dbReference type="PANTHER" id="PTHR43531">
    <property type="entry name" value="PROTEIN ICFG"/>
    <property type="match status" value="1"/>
</dbReference>
<dbReference type="PROSITE" id="PS50885">
    <property type="entry name" value="HAMP"/>
    <property type="match status" value="2"/>
</dbReference>
<dbReference type="Pfam" id="PF00015">
    <property type="entry name" value="MCPsignal"/>
    <property type="match status" value="1"/>
</dbReference>
<dbReference type="FunFam" id="1.10.287.950:FF:000001">
    <property type="entry name" value="Methyl-accepting chemotaxis sensory transducer"/>
    <property type="match status" value="1"/>
</dbReference>
<dbReference type="Gene3D" id="3.30.450.20">
    <property type="entry name" value="PAS domain"/>
    <property type="match status" value="1"/>
</dbReference>
<comment type="similarity">
    <text evidence="4">Belongs to the methyl-accepting chemotaxis (MCP) protein family.</text>
</comment>
<evidence type="ECO:0000259" key="8">
    <source>
        <dbReference type="PROSITE" id="PS50111"/>
    </source>
</evidence>
<evidence type="ECO:0000256" key="4">
    <source>
        <dbReference type="ARBA" id="ARBA00029447"/>
    </source>
</evidence>
<reference evidence="11 13" key="2">
    <citation type="submission" date="2023-10" db="EMBL/GenBank/DDBJ databases">
        <title>To unveil natural product biosynthetic capacity in Pseudoalteromonas.</title>
        <authorList>
            <person name="Wang J."/>
        </authorList>
    </citation>
    <scope>NUCLEOTIDE SEQUENCE [LARGE SCALE GENOMIC DNA]</scope>
    <source>
        <strain evidence="11 13">DSM 15914</strain>
    </source>
</reference>
<feature type="domain" description="Methyl-accepting transducer" evidence="8">
    <location>
        <begin position="470"/>
        <end position="685"/>
    </location>
</feature>
<name>A0A8I2KNA5_9GAMM</name>
<dbReference type="InterPro" id="IPR004089">
    <property type="entry name" value="MCPsignal_dom"/>
</dbReference>
<dbReference type="SUPFAM" id="SSF58104">
    <property type="entry name" value="Methyl-accepting chemotaxis protein (MCP) signaling domain"/>
    <property type="match status" value="1"/>
</dbReference>
<organism evidence="10 12">
    <name type="scientific">Pseudoalteromonas maricaloris</name>
    <dbReference type="NCBI Taxonomy" id="184924"/>
    <lineage>
        <taxon>Bacteria</taxon>
        <taxon>Pseudomonadati</taxon>
        <taxon>Pseudomonadota</taxon>
        <taxon>Gammaproteobacteria</taxon>
        <taxon>Alteromonadales</taxon>
        <taxon>Pseudoalteromonadaceae</taxon>
        <taxon>Pseudoalteromonas</taxon>
    </lineage>
</organism>
<dbReference type="GO" id="GO:0005886">
    <property type="term" value="C:plasma membrane"/>
    <property type="evidence" value="ECO:0007669"/>
    <property type="project" value="TreeGrafter"/>
</dbReference>
<keyword evidence="2" id="KW-0145">Chemotaxis</keyword>
<feature type="domain" description="HAMP" evidence="9">
    <location>
        <begin position="288"/>
        <end position="329"/>
    </location>
</feature>
<evidence type="ECO:0000313" key="10">
    <source>
        <dbReference type="EMBL" id="NLR23584.1"/>
    </source>
</evidence>
<evidence type="ECO:0000259" key="9">
    <source>
        <dbReference type="PROSITE" id="PS50885"/>
    </source>
</evidence>
<keyword evidence="6" id="KW-0175">Coiled coil</keyword>
<comment type="subcellular location">
    <subcellularLocation>
        <location evidence="1">Membrane</location>
    </subcellularLocation>
</comment>
<evidence type="ECO:0000313" key="12">
    <source>
        <dbReference type="Proteomes" id="UP000646877"/>
    </source>
</evidence>
<dbReference type="RefSeq" id="WP_193522449.1">
    <property type="nucleotide sequence ID" value="NZ_CBCSDF010000006.1"/>
</dbReference>
<dbReference type="Proteomes" id="UP000646877">
    <property type="component" value="Unassembled WGS sequence"/>
</dbReference>
<sequence>MGILPAIFDKQVNQLSKAVVNAIEHSDLTQVNPALYEGEAKTLATNVLSLLKGNAELEAIETTGTFAALLDGAGRIVHQSNQFTQLIANNAQSDGGYITDMLSLHNNFSELIDKATKVNMPSGSYQLEIMKLAQPIANCSFVAKLISQSSLSAGSNSDFYKQAMDYSTACIMLADENYDIVYINRAMRDMLLRLETAIQSTLPTFCVDKLVGGSIDQFHRNPSHQRTMLANLSSTHVARLGFGEHSLELMITPVFDENNKRISTTVEWKDVTDEKRKERLLEEEFGVAFQAVACGEFDRRIEANELEGSIGRIAEAYNKSMEVLESVLEDNFAVLNAVSEGNLLLKPKVQAQGLLGELAQRTANLTDVLDTLATDIVELVSQAVKGNIQNRADTSNYAGAFKTMTDGLNEVLEATEKPIQEIANVMEGLKEGRLDVEIAGSYSGVYDELKQSVNSTISSLSRIICDVRSNSESLAQASTEVSSTAQSLAQSASEQASSVEETSASVEQMTASIAQNAENSKITDGMASKAAGEAQEGGSAVEETVSAMKQIASKIGIVDDIAYQTNLLALNAAIEAARAGEHGKGFAVVAAEVRKLAERSQFAAQEISQLASGSVSKAERAGSLLAEIVPAIGKTSDLVQEISAASDEQAAGVGQINDSMNQITQLTQQNASSSEELAATAEEMSSQAETLTQLVAYFKIGDIESQSKMRVLEGGKPQTEAQPVAERKEVSAGQARSKEHFEQF</sequence>
<dbReference type="Pfam" id="PF18947">
    <property type="entry name" value="HAMP_2"/>
    <property type="match status" value="1"/>
</dbReference>
<dbReference type="CDD" id="cd11386">
    <property type="entry name" value="MCP_signal"/>
    <property type="match status" value="1"/>
</dbReference>
<evidence type="ECO:0000256" key="6">
    <source>
        <dbReference type="SAM" id="Coils"/>
    </source>
</evidence>
<dbReference type="SMART" id="SM00283">
    <property type="entry name" value="MA"/>
    <property type="match status" value="1"/>
</dbReference>
<keyword evidence="13" id="KW-1185">Reference proteome</keyword>
<accession>A0A8I2KNA5</accession>
<dbReference type="Gene3D" id="1.20.120.1530">
    <property type="match status" value="1"/>
</dbReference>
<feature type="domain" description="HAMP" evidence="9">
    <location>
        <begin position="413"/>
        <end position="465"/>
    </location>
</feature>
<evidence type="ECO:0000256" key="3">
    <source>
        <dbReference type="ARBA" id="ARBA00023224"/>
    </source>
</evidence>
<dbReference type="PANTHER" id="PTHR43531:SF11">
    <property type="entry name" value="METHYL-ACCEPTING CHEMOTAXIS PROTEIN 3"/>
    <property type="match status" value="1"/>
</dbReference>
<dbReference type="Proteomes" id="UP001304419">
    <property type="component" value="Chromosome 1"/>
</dbReference>
<keyword evidence="3 5" id="KW-0807">Transducer</keyword>